<dbReference type="EMBL" id="CP030843">
    <property type="protein sequence ID" value="AXC16167.1"/>
    <property type="molecule type" value="Genomic_DNA"/>
</dbReference>
<dbReference type="KEGG" id="abas:ACPOL_6963"/>
<accession>A0A2Z5GBI3</accession>
<dbReference type="SUPFAM" id="SSF48208">
    <property type="entry name" value="Six-hairpin glycosidases"/>
    <property type="match status" value="1"/>
</dbReference>
<dbReference type="Gene3D" id="1.20.1050.60">
    <property type="entry name" value="alpha-1,2-mannosidase"/>
    <property type="match status" value="1"/>
</dbReference>
<dbReference type="GO" id="GO:0030246">
    <property type="term" value="F:carbohydrate binding"/>
    <property type="evidence" value="ECO:0007669"/>
    <property type="project" value="InterPro"/>
</dbReference>
<dbReference type="Pfam" id="PF07971">
    <property type="entry name" value="Glyco_hydro_92"/>
    <property type="match status" value="1"/>
</dbReference>
<evidence type="ECO:0000313" key="5">
    <source>
        <dbReference type="Proteomes" id="UP000253606"/>
    </source>
</evidence>
<dbReference type="GO" id="GO:0005829">
    <property type="term" value="C:cytosol"/>
    <property type="evidence" value="ECO:0007669"/>
    <property type="project" value="TreeGrafter"/>
</dbReference>
<dbReference type="InterPro" id="IPR050883">
    <property type="entry name" value="PNGase"/>
</dbReference>
<dbReference type="InterPro" id="IPR041371">
    <property type="entry name" value="GH92_N"/>
</dbReference>
<dbReference type="Pfam" id="PF17678">
    <property type="entry name" value="Glyco_hydro_92N"/>
    <property type="match status" value="1"/>
</dbReference>
<dbReference type="GO" id="GO:0000224">
    <property type="term" value="F:peptide-N4-(N-acetyl-beta-glucosaminyl)asparagine amidase activity"/>
    <property type="evidence" value="ECO:0007669"/>
    <property type="project" value="TreeGrafter"/>
</dbReference>
<dbReference type="InterPro" id="IPR005887">
    <property type="entry name" value="GH92_a_mannosidase_put"/>
</dbReference>
<dbReference type="GO" id="GO:0005975">
    <property type="term" value="P:carbohydrate metabolic process"/>
    <property type="evidence" value="ECO:0007669"/>
    <property type="project" value="InterPro"/>
</dbReference>
<dbReference type="OrthoDB" id="9804511at2"/>
<evidence type="ECO:0000259" key="3">
    <source>
        <dbReference type="Pfam" id="PF17678"/>
    </source>
</evidence>
<dbReference type="Proteomes" id="UP000253606">
    <property type="component" value="Plasmid pACPOL4"/>
</dbReference>
<gene>
    <name evidence="4" type="ORF">ACPOL_6963</name>
</gene>
<evidence type="ECO:0000313" key="4">
    <source>
        <dbReference type="EMBL" id="AXC16167.1"/>
    </source>
</evidence>
<dbReference type="InterPro" id="IPR014718">
    <property type="entry name" value="GH-type_carb-bd"/>
</dbReference>
<evidence type="ECO:0000259" key="2">
    <source>
        <dbReference type="Pfam" id="PF07971"/>
    </source>
</evidence>
<dbReference type="AlphaFoldDB" id="A0A2Z5GBI3"/>
<feature type="signal peptide" evidence="1">
    <location>
        <begin position="1"/>
        <end position="28"/>
    </location>
</feature>
<reference evidence="4 5" key="1">
    <citation type="journal article" date="2018" name="Front. Microbiol.">
        <title>Hydrolytic Capabilities as a Key to Environmental Success: Chitinolytic and Cellulolytic Acidobacteria From Acidic Sub-arctic Soils and Boreal Peatlands.</title>
        <authorList>
            <person name="Belova S.E."/>
            <person name="Ravin N.V."/>
            <person name="Pankratov T.A."/>
            <person name="Rakitin A.L."/>
            <person name="Ivanova A.A."/>
            <person name="Beletsky A.V."/>
            <person name="Mardanov A.V."/>
            <person name="Sinninghe Damste J.S."/>
            <person name="Dedysh S.N."/>
        </authorList>
    </citation>
    <scope>NUCLEOTIDE SEQUENCE [LARGE SCALE GENOMIC DNA]</scope>
    <source>
        <strain evidence="4 5">SBC82</strain>
        <plasmid evidence="5">pacpol4</plasmid>
    </source>
</reference>
<feature type="domain" description="Glycosyl hydrolase family 92" evidence="2">
    <location>
        <begin position="314"/>
        <end position="785"/>
    </location>
</feature>
<dbReference type="Gene3D" id="2.70.98.10">
    <property type="match status" value="1"/>
</dbReference>
<dbReference type="InterPro" id="IPR012939">
    <property type="entry name" value="Glyco_hydro_92"/>
</dbReference>
<protein>
    <submittedName>
        <fullName evidence="4">Alpha-1,2-mannosidase</fullName>
    </submittedName>
</protein>
<dbReference type="PANTHER" id="PTHR12143">
    <property type="entry name" value="PEPTIDE N-GLYCANASE PNGASE -RELATED"/>
    <property type="match status" value="1"/>
</dbReference>
<dbReference type="NCBIfam" id="TIGR01180">
    <property type="entry name" value="aman2_put"/>
    <property type="match status" value="1"/>
</dbReference>
<keyword evidence="4" id="KW-0614">Plasmid</keyword>
<dbReference type="InterPro" id="IPR008928">
    <property type="entry name" value="6-hairpin_glycosidase_sf"/>
</dbReference>
<dbReference type="GO" id="GO:0006516">
    <property type="term" value="P:glycoprotein catabolic process"/>
    <property type="evidence" value="ECO:0007669"/>
    <property type="project" value="TreeGrafter"/>
</dbReference>
<keyword evidence="1" id="KW-0732">Signal</keyword>
<dbReference type="Gene3D" id="3.30.2080.10">
    <property type="entry name" value="GH92 mannosidase domain"/>
    <property type="match status" value="1"/>
</dbReference>
<keyword evidence="5" id="KW-1185">Reference proteome</keyword>
<geneLocation type="plasmid" evidence="5">
    <name>pacpol4</name>
</geneLocation>
<proteinExistence type="predicted"/>
<dbReference type="PANTHER" id="PTHR12143:SF39">
    <property type="entry name" value="SECRETED PROTEIN"/>
    <property type="match status" value="1"/>
</dbReference>
<evidence type="ECO:0000256" key="1">
    <source>
        <dbReference type="SAM" id="SignalP"/>
    </source>
</evidence>
<organism evidence="4 5">
    <name type="scientific">Acidisarcina polymorpha</name>
    <dbReference type="NCBI Taxonomy" id="2211140"/>
    <lineage>
        <taxon>Bacteria</taxon>
        <taxon>Pseudomonadati</taxon>
        <taxon>Acidobacteriota</taxon>
        <taxon>Terriglobia</taxon>
        <taxon>Terriglobales</taxon>
        <taxon>Acidobacteriaceae</taxon>
        <taxon>Acidisarcina</taxon>
    </lineage>
</organism>
<feature type="domain" description="Glycosyl hydrolase family 92 N-terminal" evidence="3">
    <location>
        <begin position="47"/>
        <end position="308"/>
    </location>
</feature>
<dbReference type="Gene3D" id="1.20.1610.10">
    <property type="entry name" value="alpha-1,2-mannosidases domains"/>
    <property type="match status" value="1"/>
</dbReference>
<feature type="chain" id="PRO_5016295421" evidence="1">
    <location>
        <begin position="29"/>
        <end position="791"/>
    </location>
</feature>
<name>A0A2Z5GBI3_9BACT</name>
<sequence length="791" mass="86805">MHFSMSAFRVSRCAAALLAAILTAPRPADSQIAERTTAASRSQAVDLVNVFTGTSNSRWMQFPGATLPMGMVKISPDNQGNVWDAGYEYTIASVTGFSFLHTLGLATFTVMPLAGPLENYPGQPKLFAGPPDGPFDQMWTAGYRSRIDKKTETGRPGYYAVDLIDAHTRMELTATERTGWMRFTPPADRPTHLIFDFDAPSEERSQLMHFSVHKVAPNEIAGSMTASNKYAGEFTVFFDTRFSRPFATMGSWQNGEYTGIDANYGTEWRRPRTAKSNVTAIDSIRSGGVWVDFNGEANTPVVLKTGISLVGAEQAHSNLAAETDAVGFDFDRISSGASRTWQQLLSRIELEGGTRDEQIELYTSFYRAYTGKALLDDVDGSYRDACGEIQHLSKPGEHLYSSDALWGAQWTLGPLWDLLTPEIASSFNRALLLGATRGGWLPDVTVNMRYAPIMDAQHATAMIVGAWQKDVREGVEPDAAYAAVRKVLTTPGEPYTCGGRYPEGIAGDRHRAAYLKLGYVPEEDGPASSTFEYAFDDACAATLAHSLGKSEDAVLFTKRAANWRNSLSPATLYAQRRRADGSWVEPNDLQHFGTTGGWSGPGFLEGTAWIYSWFVPQDVPALVAAVGTDRFNQRLEEGFDKHYVDLTNEPDLQAPWLFNYSGKPWFTQRYARDVFSRVFDTSPLNGWPGEEDEGQMGAYVVLAGIGLFDMEGGCTDVPKYQISGPAFHKVTLHLGGHDFEIIASSNSARNVYIQSAKLNGVPLKSLEVSHAALASGGRLEMEMGPEPHLSR</sequence>